<comment type="similarity">
    <text evidence="2">Belongs to the multi antimicrobial extrusion (MATE) (TC 2.A.66.1) family. MepA subfamily.</text>
</comment>
<evidence type="ECO:0000256" key="2">
    <source>
        <dbReference type="ARBA" id="ARBA00008417"/>
    </source>
</evidence>
<dbReference type="PIRSF" id="PIRSF006603">
    <property type="entry name" value="DinF"/>
    <property type="match status" value="1"/>
</dbReference>
<dbReference type="GO" id="GO:0005886">
    <property type="term" value="C:plasma membrane"/>
    <property type="evidence" value="ECO:0007669"/>
    <property type="project" value="UniProtKB-SubCell"/>
</dbReference>
<keyword evidence="8 10" id="KW-0472">Membrane</keyword>
<dbReference type="PANTHER" id="PTHR43823">
    <property type="entry name" value="SPORULATION PROTEIN YKVU"/>
    <property type="match status" value="1"/>
</dbReference>
<feature type="transmembrane region" description="Helical" evidence="10">
    <location>
        <begin position="318"/>
        <end position="340"/>
    </location>
</feature>
<dbReference type="RefSeq" id="WP_345788528.1">
    <property type="nucleotide sequence ID" value="NZ_FNCP01000014.1"/>
</dbReference>
<dbReference type="STRING" id="1121419.SAMN05443529_11431"/>
<evidence type="ECO:0000313" key="11">
    <source>
        <dbReference type="EMBL" id="SDH49151.1"/>
    </source>
</evidence>
<proteinExistence type="inferred from homology"/>
<evidence type="ECO:0000256" key="4">
    <source>
        <dbReference type="ARBA" id="ARBA00022448"/>
    </source>
</evidence>
<keyword evidence="4" id="KW-0813">Transport</keyword>
<feature type="transmembrane region" description="Helical" evidence="10">
    <location>
        <begin position="275"/>
        <end position="297"/>
    </location>
</feature>
<evidence type="ECO:0000256" key="9">
    <source>
        <dbReference type="ARBA" id="ARBA00023251"/>
    </source>
</evidence>
<dbReference type="EMBL" id="FNCP01000014">
    <property type="protein sequence ID" value="SDH49151.1"/>
    <property type="molecule type" value="Genomic_DNA"/>
</dbReference>
<dbReference type="InterPro" id="IPR045070">
    <property type="entry name" value="MATE_MepA-like"/>
</dbReference>
<dbReference type="AlphaFoldDB" id="A0A1G8CUH9"/>
<keyword evidence="6 10" id="KW-0812">Transmembrane</keyword>
<feature type="transmembrane region" description="Helical" evidence="10">
    <location>
        <begin position="232"/>
        <end position="255"/>
    </location>
</feature>
<name>A0A1G8CUH9_9FIRM</name>
<dbReference type="CDD" id="cd13143">
    <property type="entry name" value="MATE_MepA_like"/>
    <property type="match status" value="1"/>
</dbReference>
<feature type="transmembrane region" description="Helical" evidence="10">
    <location>
        <begin position="393"/>
        <end position="415"/>
    </location>
</feature>
<feature type="transmembrane region" description="Helical" evidence="10">
    <location>
        <begin position="53"/>
        <end position="70"/>
    </location>
</feature>
<comment type="subcellular location">
    <subcellularLocation>
        <location evidence="1">Cell membrane</location>
        <topology evidence="1">Multi-pass membrane protein</topology>
    </subcellularLocation>
</comment>
<dbReference type="Pfam" id="PF01554">
    <property type="entry name" value="MatE"/>
    <property type="match status" value="2"/>
</dbReference>
<protein>
    <recommendedName>
        <fullName evidence="3">Multidrug export protein MepA</fullName>
    </recommendedName>
</protein>
<dbReference type="NCBIfam" id="TIGR00797">
    <property type="entry name" value="matE"/>
    <property type="match status" value="1"/>
</dbReference>
<dbReference type="InterPro" id="IPR002528">
    <property type="entry name" value="MATE_fam"/>
</dbReference>
<evidence type="ECO:0000256" key="5">
    <source>
        <dbReference type="ARBA" id="ARBA00022475"/>
    </source>
</evidence>
<feature type="transmembrane region" description="Helical" evidence="10">
    <location>
        <begin position="421"/>
        <end position="439"/>
    </location>
</feature>
<evidence type="ECO:0000256" key="10">
    <source>
        <dbReference type="SAM" id="Phobius"/>
    </source>
</evidence>
<evidence type="ECO:0000256" key="7">
    <source>
        <dbReference type="ARBA" id="ARBA00022989"/>
    </source>
</evidence>
<dbReference type="GO" id="GO:0042910">
    <property type="term" value="F:xenobiotic transmembrane transporter activity"/>
    <property type="evidence" value="ECO:0007669"/>
    <property type="project" value="InterPro"/>
</dbReference>
<evidence type="ECO:0000313" key="12">
    <source>
        <dbReference type="Proteomes" id="UP000198656"/>
    </source>
</evidence>
<dbReference type="InterPro" id="IPR051327">
    <property type="entry name" value="MATE_MepA_subfamily"/>
</dbReference>
<dbReference type="InterPro" id="IPR048279">
    <property type="entry name" value="MdtK-like"/>
</dbReference>
<keyword evidence="9" id="KW-0046">Antibiotic resistance</keyword>
<dbReference type="Proteomes" id="UP000198656">
    <property type="component" value="Unassembled WGS sequence"/>
</dbReference>
<sequence>MDNPLGTVPVRRLIIQFSIPAIANTLVNAVYNITDQIFIGHTVGMLGNAATNIAFPITTLLSACALMIGMGSSTNFGLSLGAKKKDDALRYVGNGISLMIILGLIFAALALIFLKPLLILFGATEQILPLASTYLGITAFGMPFLLFATAFSSIIRADGSPTFAMITLSAGAILNIPLNALFMLVLGWGIAGSALATVIAQIVSFILTIVYLRKFKAGRPTKDDLVPRLPYIKGIVTLGAAGFLNHFIMMLVQITMNNTLAHYGALSQYGSELPLAVVGVISKVNFIVLAFVIGIAQGAQPIISFNYGAKNYARVREAYLKAAMGIVGASVLFFLCFQLFPRQIVGIFGNGSETYLIFATQYMRIFMVMMFISGIQPLTSNFFVATGKAKQGIFLALTRQGLFLLPLLLILPLLFGIEGVIFAGPIADSLAVIVSILFMTREMKAMKRLNAKNPMEV</sequence>
<organism evidence="11 12">
    <name type="scientific">Desulfosporosinus hippei DSM 8344</name>
    <dbReference type="NCBI Taxonomy" id="1121419"/>
    <lineage>
        <taxon>Bacteria</taxon>
        <taxon>Bacillati</taxon>
        <taxon>Bacillota</taxon>
        <taxon>Clostridia</taxon>
        <taxon>Eubacteriales</taxon>
        <taxon>Desulfitobacteriaceae</taxon>
        <taxon>Desulfosporosinus</taxon>
    </lineage>
</organism>
<dbReference type="PANTHER" id="PTHR43823:SF3">
    <property type="entry name" value="MULTIDRUG EXPORT PROTEIN MEPA"/>
    <property type="match status" value="1"/>
</dbReference>
<gene>
    <name evidence="11" type="ORF">SAMN05443529_11431</name>
</gene>
<dbReference type="GO" id="GO:0046677">
    <property type="term" value="P:response to antibiotic"/>
    <property type="evidence" value="ECO:0007669"/>
    <property type="project" value="UniProtKB-KW"/>
</dbReference>
<keyword evidence="12" id="KW-1185">Reference proteome</keyword>
<evidence type="ECO:0000256" key="8">
    <source>
        <dbReference type="ARBA" id="ARBA00023136"/>
    </source>
</evidence>
<keyword evidence="5" id="KW-1003">Cell membrane</keyword>
<evidence type="ECO:0000256" key="3">
    <source>
        <dbReference type="ARBA" id="ARBA00022106"/>
    </source>
</evidence>
<evidence type="ECO:0000256" key="6">
    <source>
        <dbReference type="ARBA" id="ARBA00022692"/>
    </source>
</evidence>
<feature type="transmembrane region" description="Helical" evidence="10">
    <location>
        <begin position="134"/>
        <end position="155"/>
    </location>
</feature>
<feature type="transmembrane region" description="Helical" evidence="10">
    <location>
        <begin position="162"/>
        <end position="184"/>
    </location>
</feature>
<accession>A0A1G8CUH9</accession>
<feature type="transmembrane region" description="Helical" evidence="10">
    <location>
        <begin position="190"/>
        <end position="212"/>
    </location>
</feature>
<reference evidence="12" key="1">
    <citation type="submission" date="2016-10" db="EMBL/GenBank/DDBJ databases">
        <authorList>
            <person name="Varghese N."/>
            <person name="Submissions S."/>
        </authorList>
    </citation>
    <scope>NUCLEOTIDE SEQUENCE [LARGE SCALE GENOMIC DNA]</scope>
    <source>
        <strain evidence="12">DSM 8344</strain>
    </source>
</reference>
<keyword evidence="7 10" id="KW-1133">Transmembrane helix</keyword>
<feature type="transmembrane region" description="Helical" evidence="10">
    <location>
        <begin position="91"/>
        <end position="114"/>
    </location>
</feature>
<dbReference type="GO" id="GO:0015297">
    <property type="term" value="F:antiporter activity"/>
    <property type="evidence" value="ECO:0007669"/>
    <property type="project" value="InterPro"/>
</dbReference>
<evidence type="ECO:0000256" key="1">
    <source>
        <dbReference type="ARBA" id="ARBA00004651"/>
    </source>
</evidence>